<evidence type="ECO:0000313" key="2">
    <source>
        <dbReference type="EMBL" id="UYL64927.1"/>
    </source>
</evidence>
<evidence type="ECO:0000256" key="1">
    <source>
        <dbReference type="SAM" id="Phobius"/>
    </source>
</evidence>
<name>A0AA46TDI9_9VIRU</name>
<protein>
    <submittedName>
        <fullName evidence="2">Uncharacterized protein</fullName>
    </submittedName>
</protein>
<keyword evidence="1" id="KW-0472">Membrane</keyword>
<dbReference type="Proteomes" id="UP001156272">
    <property type="component" value="Segment"/>
</dbReference>
<accession>A0AA46TDI9</accession>
<dbReference type="EMBL" id="OP413839">
    <property type="protein sequence ID" value="UYL64927.1"/>
    <property type="molecule type" value="Genomic_DNA"/>
</dbReference>
<keyword evidence="1" id="KW-0812">Transmembrane</keyword>
<feature type="transmembrane region" description="Helical" evidence="1">
    <location>
        <begin position="41"/>
        <end position="66"/>
    </location>
</feature>
<sequence>MLKWSEMREKLKAKEKYMFPIFCFLFGVVVGREEELQAIAPLIFVFTGLAVITLIYYSVLLAATLMSVKEEV</sequence>
<organism evidence="2 3">
    <name type="scientific">Methanophagales virus PBV082</name>
    <dbReference type="NCBI Taxonomy" id="3071307"/>
    <lineage>
        <taxon>Viruses</taxon>
        <taxon>Viruses incertae sedis</taxon>
        <taxon>Itzamnaviridae</taxon>
        <taxon>Pletoitzamnavirus</taxon>
        <taxon>Pletoitzamnavirus pescaderoense</taxon>
    </lineage>
</organism>
<keyword evidence="3" id="KW-1185">Reference proteome</keyword>
<keyword evidence="1" id="KW-1133">Transmembrane helix</keyword>
<evidence type="ECO:0000313" key="3">
    <source>
        <dbReference type="Proteomes" id="UP001156272"/>
    </source>
</evidence>
<reference evidence="2 3" key="1">
    <citation type="submission" date="2022-09" db="EMBL/GenBank/DDBJ databases">
        <title>Evolutionary Diversification of Methanotrophic Ca. Methanophagales (ANME-1) and Their Expansive Virome.</title>
        <authorList>
            <person name="Laso-Perez R."/>
            <person name="Wu F."/>
            <person name="Cremiere A."/>
            <person name="Speth D.R."/>
            <person name="Magyar J.S."/>
            <person name="Krupovic M."/>
            <person name="Orphan V.J."/>
        </authorList>
    </citation>
    <scope>NUCLEOTIDE SEQUENCE [LARGE SCALE GENOMIC DNA]</scope>
    <source>
        <strain evidence="2">PBV082</strain>
    </source>
</reference>
<proteinExistence type="predicted"/>
<gene>
    <name evidence="2" type="ORF">EJNHJLOP_00038</name>
</gene>